<feature type="domain" description="PWWP" evidence="2">
    <location>
        <begin position="20"/>
        <end position="74"/>
    </location>
</feature>
<evidence type="ECO:0000259" key="2">
    <source>
        <dbReference type="PROSITE" id="PS50812"/>
    </source>
</evidence>
<reference evidence="3" key="1">
    <citation type="submission" date="2020-11" db="EMBL/GenBank/DDBJ databases">
        <authorList>
            <consortium name="DOE Joint Genome Institute"/>
            <person name="Ahrendt S."/>
            <person name="Riley R."/>
            <person name="Andreopoulos W."/>
            <person name="Labutti K."/>
            <person name="Pangilinan J."/>
            <person name="Ruiz-Duenas F.J."/>
            <person name="Barrasa J.M."/>
            <person name="Sanchez-Garcia M."/>
            <person name="Camarero S."/>
            <person name="Miyauchi S."/>
            <person name="Serrano A."/>
            <person name="Linde D."/>
            <person name="Babiker R."/>
            <person name="Drula E."/>
            <person name="Ayuso-Fernandez I."/>
            <person name="Pacheco R."/>
            <person name="Padilla G."/>
            <person name="Ferreira P."/>
            <person name="Barriuso J."/>
            <person name="Kellner H."/>
            <person name="Castanera R."/>
            <person name="Alfaro M."/>
            <person name="Ramirez L."/>
            <person name="Pisabarro A.G."/>
            <person name="Kuo A."/>
            <person name="Tritt A."/>
            <person name="Lipzen A."/>
            <person name="He G."/>
            <person name="Yan M."/>
            <person name="Ng V."/>
            <person name="Cullen D."/>
            <person name="Martin F."/>
            <person name="Rosso M.-N."/>
            <person name="Henrissat B."/>
            <person name="Hibbett D."/>
            <person name="Martinez A.T."/>
            <person name="Grigoriev I.V."/>
        </authorList>
    </citation>
    <scope>NUCLEOTIDE SEQUENCE</scope>
    <source>
        <strain evidence="3">CIRM-BRFM 674</strain>
    </source>
</reference>
<dbReference type="SUPFAM" id="SSF63748">
    <property type="entry name" value="Tudor/PWWP/MBT"/>
    <property type="match status" value="1"/>
</dbReference>
<dbReference type="Proteomes" id="UP000807469">
    <property type="component" value="Unassembled WGS sequence"/>
</dbReference>
<dbReference type="AlphaFoldDB" id="A0A9P5YVN5"/>
<dbReference type="SMART" id="SM00293">
    <property type="entry name" value="PWWP"/>
    <property type="match status" value="1"/>
</dbReference>
<evidence type="ECO:0000313" key="3">
    <source>
        <dbReference type="EMBL" id="KAF9474736.1"/>
    </source>
</evidence>
<organism evidence="3 4">
    <name type="scientific">Pholiota conissans</name>
    <dbReference type="NCBI Taxonomy" id="109636"/>
    <lineage>
        <taxon>Eukaryota</taxon>
        <taxon>Fungi</taxon>
        <taxon>Dikarya</taxon>
        <taxon>Basidiomycota</taxon>
        <taxon>Agaricomycotina</taxon>
        <taxon>Agaricomycetes</taxon>
        <taxon>Agaricomycetidae</taxon>
        <taxon>Agaricales</taxon>
        <taxon>Agaricineae</taxon>
        <taxon>Strophariaceae</taxon>
        <taxon>Pholiota</taxon>
    </lineage>
</organism>
<sequence>MSSNKKSAAKSAKEVRQYVIGDPVLGKMRGYPPWPGIVVDPADAPPAVQQQQPPNKKSSAYCILFFPMGDYGWLNPKELSFLQRHEIEAFLADDAKKRNGELREGYRIALDPQPWLAARIAAEAAQQDAEDNAQVDQLASDEDEEGAGATTPDGEDDDEGGAKSKKSRKRKRESEPASKKEKAPAKSRAKKGSAEPKVPKKTEKKPRKSASGRSKALVESEDEGAGAGAEEPLSAAPITAKGATSPPPAKKARRDAKGEDEEGKAPEDPESVKVRDWRHKLQKTFLSNKTPPKPEVRSLSLLFFPVSSVSLAFRLSSDPFGAIFLDFGQKFLPFLSLLLFQLFCTCLHYCLSRSMLPVAV</sequence>
<proteinExistence type="predicted"/>
<feature type="compositionally biased region" description="Acidic residues" evidence="1">
    <location>
        <begin position="128"/>
        <end position="146"/>
    </location>
</feature>
<dbReference type="InterPro" id="IPR000313">
    <property type="entry name" value="PWWP_dom"/>
</dbReference>
<feature type="compositionally biased region" description="Basic and acidic residues" evidence="1">
    <location>
        <begin position="172"/>
        <end position="184"/>
    </location>
</feature>
<feature type="compositionally biased region" description="Basic and acidic residues" evidence="1">
    <location>
        <begin position="192"/>
        <end position="201"/>
    </location>
</feature>
<feature type="region of interest" description="Disordered" evidence="1">
    <location>
        <begin position="121"/>
        <end position="274"/>
    </location>
</feature>
<name>A0A9P5YVN5_9AGAR</name>
<dbReference type="EMBL" id="MU155364">
    <property type="protein sequence ID" value="KAF9474736.1"/>
    <property type="molecule type" value="Genomic_DNA"/>
</dbReference>
<comment type="caution">
    <text evidence="3">The sequence shown here is derived from an EMBL/GenBank/DDBJ whole genome shotgun (WGS) entry which is preliminary data.</text>
</comment>
<evidence type="ECO:0000256" key="1">
    <source>
        <dbReference type="SAM" id="MobiDB-lite"/>
    </source>
</evidence>
<dbReference type="PROSITE" id="PS50812">
    <property type="entry name" value="PWWP"/>
    <property type="match status" value="1"/>
</dbReference>
<accession>A0A9P5YVN5</accession>
<dbReference type="Gene3D" id="2.30.30.140">
    <property type="match status" value="1"/>
</dbReference>
<gene>
    <name evidence="3" type="ORF">BDN70DRAFT_297267</name>
</gene>
<protein>
    <submittedName>
        <fullName evidence="3">Tudor/PWWP/MBT</fullName>
    </submittedName>
</protein>
<keyword evidence="4" id="KW-1185">Reference proteome</keyword>
<dbReference type="OrthoDB" id="62853at2759"/>
<dbReference type="Pfam" id="PF00855">
    <property type="entry name" value="PWWP"/>
    <property type="match status" value="1"/>
</dbReference>
<feature type="compositionally biased region" description="Low complexity" evidence="1">
    <location>
        <begin position="228"/>
        <end position="237"/>
    </location>
</feature>
<feature type="compositionally biased region" description="Basic and acidic residues" evidence="1">
    <location>
        <begin position="263"/>
        <end position="274"/>
    </location>
</feature>
<evidence type="ECO:0000313" key="4">
    <source>
        <dbReference type="Proteomes" id="UP000807469"/>
    </source>
</evidence>